<name>A0A0D2IC34_9EURO</name>
<reference evidence="2 3" key="1">
    <citation type="submission" date="2015-01" db="EMBL/GenBank/DDBJ databases">
        <title>The Genome Sequence of Fonsecaea multimorphosa CBS 102226.</title>
        <authorList>
            <consortium name="The Broad Institute Genomics Platform"/>
            <person name="Cuomo C."/>
            <person name="de Hoog S."/>
            <person name="Gorbushina A."/>
            <person name="Stielow B."/>
            <person name="Teixiera M."/>
            <person name="Abouelleil A."/>
            <person name="Chapman S.B."/>
            <person name="Priest M."/>
            <person name="Young S.K."/>
            <person name="Wortman J."/>
            <person name="Nusbaum C."/>
            <person name="Birren B."/>
        </authorList>
    </citation>
    <scope>NUCLEOTIDE SEQUENCE [LARGE SCALE GENOMIC DNA]</scope>
    <source>
        <strain evidence="2 3">CBS 102226</strain>
    </source>
</reference>
<evidence type="ECO:0000256" key="1">
    <source>
        <dbReference type="SAM" id="Phobius"/>
    </source>
</evidence>
<evidence type="ECO:0000313" key="2">
    <source>
        <dbReference type="EMBL" id="KIX94706.1"/>
    </source>
</evidence>
<gene>
    <name evidence="2" type="ORF">Z520_09396</name>
</gene>
<keyword evidence="1" id="KW-0812">Transmembrane</keyword>
<dbReference type="Proteomes" id="UP000053411">
    <property type="component" value="Unassembled WGS sequence"/>
</dbReference>
<dbReference type="AlphaFoldDB" id="A0A0D2IC34"/>
<feature type="transmembrane region" description="Helical" evidence="1">
    <location>
        <begin position="94"/>
        <end position="113"/>
    </location>
</feature>
<dbReference type="RefSeq" id="XP_016628829.1">
    <property type="nucleotide sequence ID" value="XM_016779890.1"/>
</dbReference>
<keyword evidence="3" id="KW-1185">Reference proteome</keyword>
<evidence type="ECO:0000313" key="3">
    <source>
        <dbReference type="Proteomes" id="UP000053411"/>
    </source>
</evidence>
<dbReference type="EMBL" id="KN848085">
    <property type="protein sequence ID" value="KIX94706.1"/>
    <property type="molecule type" value="Genomic_DNA"/>
</dbReference>
<dbReference type="VEuPathDB" id="FungiDB:Z520_09396"/>
<accession>A0A0D2IC34</accession>
<protein>
    <submittedName>
        <fullName evidence="2">Uncharacterized protein</fullName>
    </submittedName>
</protein>
<organism evidence="2 3">
    <name type="scientific">Fonsecaea multimorphosa CBS 102226</name>
    <dbReference type="NCBI Taxonomy" id="1442371"/>
    <lineage>
        <taxon>Eukaryota</taxon>
        <taxon>Fungi</taxon>
        <taxon>Dikarya</taxon>
        <taxon>Ascomycota</taxon>
        <taxon>Pezizomycotina</taxon>
        <taxon>Eurotiomycetes</taxon>
        <taxon>Chaetothyriomycetidae</taxon>
        <taxon>Chaetothyriales</taxon>
        <taxon>Herpotrichiellaceae</taxon>
        <taxon>Fonsecaea</taxon>
    </lineage>
</organism>
<sequence>MADIFFAYRRNNPGLEDAFDDLGDGLSLERVSRELNTDGAHLIQQLAEYHNLLMALVDVERMNLGDLDEVIARPGEGVAQDLSRNGSQQEVHSLNVWDVVATAFVVVLVIAIYRLHSTA</sequence>
<proteinExistence type="predicted"/>
<keyword evidence="1" id="KW-0472">Membrane</keyword>
<dbReference type="GeneID" id="27715142"/>
<keyword evidence="1" id="KW-1133">Transmembrane helix</keyword>